<evidence type="ECO:0000256" key="1">
    <source>
        <dbReference type="SAM" id="Phobius"/>
    </source>
</evidence>
<evidence type="ECO:0000313" key="4">
    <source>
        <dbReference type="Proteomes" id="UP001431209"/>
    </source>
</evidence>
<reference evidence="3 4" key="1">
    <citation type="submission" date="2024-03" db="EMBL/GenBank/DDBJ databases">
        <title>The Acrasis kona genome and developmental transcriptomes reveal deep origins of eukaryotic multicellular pathways.</title>
        <authorList>
            <person name="Sheikh S."/>
            <person name="Fu C.-J."/>
            <person name="Brown M.W."/>
            <person name="Baldauf S.L."/>
        </authorList>
    </citation>
    <scope>NUCLEOTIDE SEQUENCE [LARGE SCALE GENOMIC DNA]</scope>
    <source>
        <strain evidence="3 4">ATCC MYA-3509</strain>
    </source>
</reference>
<gene>
    <name evidence="3" type="ORF">AKO1_000286</name>
</gene>
<protein>
    <submittedName>
        <fullName evidence="3">UppP</fullName>
    </submittedName>
</protein>
<dbReference type="Proteomes" id="UP001431209">
    <property type="component" value="Unassembled WGS sequence"/>
</dbReference>
<comment type="caution">
    <text evidence="3">The sequence shown here is derived from an EMBL/GenBank/DDBJ whole genome shotgun (WGS) entry which is preliminary data.</text>
</comment>
<dbReference type="AlphaFoldDB" id="A0AAW2YN80"/>
<keyword evidence="1" id="KW-0472">Membrane</keyword>
<dbReference type="Pfam" id="PF04892">
    <property type="entry name" value="VanZ"/>
    <property type="match status" value="1"/>
</dbReference>
<organism evidence="3 4">
    <name type="scientific">Acrasis kona</name>
    <dbReference type="NCBI Taxonomy" id="1008807"/>
    <lineage>
        <taxon>Eukaryota</taxon>
        <taxon>Discoba</taxon>
        <taxon>Heterolobosea</taxon>
        <taxon>Tetramitia</taxon>
        <taxon>Eutetramitia</taxon>
        <taxon>Acrasidae</taxon>
        <taxon>Acrasis</taxon>
    </lineage>
</organism>
<keyword evidence="4" id="KW-1185">Reference proteome</keyword>
<evidence type="ECO:0000259" key="2">
    <source>
        <dbReference type="Pfam" id="PF04892"/>
    </source>
</evidence>
<feature type="transmembrane region" description="Helical" evidence="1">
    <location>
        <begin position="151"/>
        <end position="172"/>
    </location>
</feature>
<name>A0AAW2YN80_9EUKA</name>
<dbReference type="NCBIfam" id="NF037970">
    <property type="entry name" value="vanZ_1"/>
    <property type="match status" value="1"/>
</dbReference>
<accession>A0AAW2YN80</accession>
<keyword evidence="1" id="KW-1133">Transmembrane helix</keyword>
<sequence>MPSGHTRTTNNYGTEHMCCPMWLLWFSPFYYCTQPEKILCLGSTYLLQTSQQIIHDPTNELTIRAITDILKILLWDKAQHLAGFGLCFILFVAGRVHFYINPSPLRFDASAFTKYSLRAGMWFVVYACVSEILQYYVPLRNFSWLDMVSNVLGVILGAIIIVCCTVTISHYIKNN</sequence>
<evidence type="ECO:0000313" key="3">
    <source>
        <dbReference type="EMBL" id="KAL0478396.1"/>
    </source>
</evidence>
<feature type="transmembrane region" description="Helical" evidence="1">
    <location>
        <begin position="81"/>
        <end position="100"/>
    </location>
</feature>
<dbReference type="EMBL" id="JAOPGA020000378">
    <property type="protein sequence ID" value="KAL0478396.1"/>
    <property type="molecule type" value="Genomic_DNA"/>
</dbReference>
<dbReference type="InterPro" id="IPR006976">
    <property type="entry name" value="VanZ-like"/>
</dbReference>
<feature type="transmembrane region" description="Helical" evidence="1">
    <location>
        <begin position="120"/>
        <end position="139"/>
    </location>
</feature>
<keyword evidence="1" id="KW-0812">Transmembrane</keyword>
<proteinExistence type="predicted"/>
<feature type="domain" description="VanZ-like" evidence="2">
    <location>
        <begin position="45"/>
        <end position="162"/>
    </location>
</feature>